<dbReference type="Proteomes" id="UP001152607">
    <property type="component" value="Unassembled WGS sequence"/>
</dbReference>
<dbReference type="EMBL" id="CAOQHR010000001">
    <property type="protein sequence ID" value="CAI6269497.1"/>
    <property type="molecule type" value="Genomic_DNA"/>
</dbReference>
<dbReference type="AlphaFoldDB" id="A0A9W4U5A8"/>
<accession>A0A9W4U5A8</accession>
<evidence type="ECO:0000313" key="2">
    <source>
        <dbReference type="Proteomes" id="UP001152607"/>
    </source>
</evidence>
<evidence type="ECO:0000313" key="1">
    <source>
        <dbReference type="EMBL" id="CAI6269497.1"/>
    </source>
</evidence>
<reference evidence="1" key="1">
    <citation type="submission" date="2023-01" db="EMBL/GenBank/DDBJ databases">
        <authorList>
            <person name="Van Ghelder C."/>
            <person name="Rancurel C."/>
        </authorList>
    </citation>
    <scope>NUCLEOTIDE SEQUENCE</scope>
    <source>
        <strain evidence="1">CNCM I-4278</strain>
    </source>
</reference>
<gene>
    <name evidence="1" type="ORF">PDIGIT_LOCUS1667</name>
</gene>
<comment type="caution">
    <text evidence="1">The sequence shown here is derived from an EMBL/GenBank/DDBJ whole genome shotgun (WGS) entry which is preliminary data.</text>
</comment>
<proteinExistence type="predicted"/>
<sequence length="272" mass="31157">MCDTLLMKFPNEILDQIFDELLAKWSFEALVEFCEAGQSPKVKISGPYFRKWIKAKSNERICEEFAETQTNLKFLNRHMRVLHESSISVGLLVHSGHKPHSWWIIRRVPIQRLPLPSSAPVECDHMYPPAPVECDHMYPSLEEPVPASDIMIAWDMEFCSVAPLTCALLETMEDIVLPIFVKKATTEGIAQREFWDILSVGAYSGRANCECRHGTKCSRCRGGTTSYFISTRCIHANMLEWAHCRRFLNSRQSVRPGVKLSVREDLNVKNQI</sequence>
<name>A0A9W4U5A8_9PLEO</name>
<keyword evidence="2" id="KW-1185">Reference proteome</keyword>
<protein>
    <submittedName>
        <fullName evidence="1">Uncharacterized protein</fullName>
    </submittedName>
</protein>
<organism evidence="1 2">
    <name type="scientific">Periconia digitata</name>
    <dbReference type="NCBI Taxonomy" id="1303443"/>
    <lineage>
        <taxon>Eukaryota</taxon>
        <taxon>Fungi</taxon>
        <taxon>Dikarya</taxon>
        <taxon>Ascomycota</taxon>
        <taxon>Pezizomycotina</taxon>
        <taxon>Dothideomycetes</taxon>
        <taxon>Pleosporomycetidae</taxon>
        <taxon>Pleosporales</taxon>
        <taxon>Massarineae</taxon>
        <taxon>Periconiaceae</taxon>
        <taxon>Periconia</taxon>
    </lineage>
</organism>